<keyword evidence="3" id="KW-0732">Signal</keyword>
<feature type="region of interest" description="Disordered" evidence="1">
    <location>
        <begin position="237"/>
        <end position="288"/>
    </location>
</feature>
<gene>
    <name evidence="4" type="ORF">E4U09_002270</name>
</gene>
<evidence type="ECO:0000256" key="3">
    <source>
        <dbReference type="SAM" id="SignalP"/>
    </source>
</evidence>
<feature type="transmembrane region" description="Helical" evidence="2">
    <location>
        <begin position="288"/>
        <end position="310"/>
    </location>
</feature>
<accession>A0A9P7QSA6</accession>
<dbReference type="AlphaFoldDB" id="A0A9P7QSA6"/>
<keyword evidence="2" id="KW-0472">Membrane</keyword>
<feature type="compositionally biased region" description="Polar residues" evidence="1">
    <location>
        <begin position="237"/>
        <end position="287"/>
    </location>
</feature>
<sequence length="311" mass="31300">MKTSLVLSTIVGAGLVAATDCPAAGLTDSQGRSPCNPAHQQAEGRQCKQFDTCHFLCDTSGNPIISNPTSGVASACPAAGLTDSQGRFSCNPAHKQAEGRQCKQFDSCYFLSDTSGKPVTSNPTSGAASACPAAGLTDSQGRYSCNPAHKQAEGRQCKQFDACYFLSDTNGKPVISNPTSVVVPGAAQPTSACPAPGFTDSKGRYSCNPAHQYPAGQQCKETDGCLFLCGADGQPVMNQPGSTETGSGSNQPASTETGSGSNQPASTETGSGSNQPGSTETGPSMPNVTAGAATLSGAGLLGLVGLAIALF</sequence>
<keyword evidence="2" id="KW-1133">Transmembrane helix</keyword>
<comment type="caution">
    <text evidence="4">The sequence shown here is derived from an EMBL/GenBank/DDBJ whole genome shotgun (WGS) entry which is preliminary data.</text>
</comment>
<evidence type="ECO:0000256" key="2">
    <source>
        <dbReference type="SAM" id="Phobius"/>
    </source>
</evidence>
<keyword evidence="2" id="KW-0812">Transmembrane</keyword>
<feature type="chain" id="PRO_5040393874" evidence="3">
    <location>
        <begin position="19"/>
        <end position="311"/>
    </location>
</feature>
<dbReference type="EMBL" id="SRRH01000002">
    <property type="protein sequence ID" value="KAG6304002.1"/>
    <property type="molecule type" value="Genomic_DNA"/>
</dbReference>
<reference evidence="4 5" key="1">
    <citation type="journal article" date="2020" name="bioRxiv">
        <title>Whole genome comparisons of ergot fungi reveals the divergence and evolution of species within the genus Claviceps are the result of varying mechanisms driving genome evolution and host range expansion.</title>
        <authorList>
            <person name="Wyka S.A."/>
            <person name="Mondo S.J."/>
            <person name="Liu M."/>
            <person name="Dettman J."/>
            <person name="Nalam V."/>
            <person name="Broders K.D."/>
        </authorList>
    </citation>
    <scope>NUCLEOTIDE SEQUENCE [LARGE SCALE GENOMIC DNA]</scope>
    <source>
        <strain evidence="4 5">Clav52</strain>
    </source>
</reference>
<dbReference type="Proteomes" id="UP000707071">
    <property type="component" value="Unassembled WGS sequence"/>
</dbReference>
<organism evidence="4 5">
    <name type="scientific">Claviceps aff. purpurea</name>
    <dbReference type="NCBI Taxonomy" id="1967640"/>
    <lineage>
        <taxon>Eukaryota</taxon>
        <taxon>Fungi</taxon>
        <taxon>Dikarya</taxon>
        <taxon>Ascomycota</taxon>
        <taxon>Pezizomycotina</taxon>
        <taxon>Sordariomycetes</taxon>
        <taxon>Hypocreomycetidae</taxon>
        <taxon>Hypocreales</taxon>
        <taxon>Clavicipitaceae</taxon>
        <taxon>Claviceps</taxon>
    </lineage>
</organism>
<name>A0A9P7QSA6_9HYPO</name>
<keyword evidence="5" id="KW-1185">Reference proteome</keyword>
<evidence type="ECO:0000256" key="1">
    <source>
        <dbReference type="SAM" id="MobiDB-lite"/>
    </source>
</evidence>
<evidence type="ECO:0000313" key="4">
    <source>
        <dbReference type="EMBL" id="KAG6304002.1"/>
    </source>
</evidence>
<protein>
    <submittedName>
        <fullName evidence="4">Uncharacterized protein</fullName>
    </submittedName>
</protein>
<feature type="signal peptide" evidence="3">
    <location>
        <begin position="1"/>
        <end position="18"/>
    </location>
</feature>
<evidence type="ECO:0000313" key="5">
    <source>
        <dbReference type="Proteomes" id="UP000707071"/>
    </source>
</evidence>
<proteinExistence type="predicted"/>